<evidence type="ECO:0000313" key="3">
    <source>
        <dbReference type="Proteomes" id="UP000781932"/>
    </source>
</evidence>
<protein>
    <recommendedName>
        <fullName evidence="1">SnoaL-like domain-containing protein</fullName>
    </recommendedName>
</protein>
<dbReference type="Proteomes" id="UP000781932">
    <property type="component" value="Unassembled WGS sequence"/>
</dbReference>
<feature type="domain" description="SnoaL-like" evidence="1">
    <location>
        <begin position="12"/>
        <end position="144"/>
    </location>
</feature>
<reference evidence="2" key="1">
    <citation type="submission" date="2020-03" db="EMBL/GenBank/DDBJ databases">
        <authorList>
            <person name="He L."/>
        </authorList>
    </citation>
    <scope>NUCLEOTIDE SEQUENCE</scope>
    <source>
        <strain evidence="2">CkLH20</strain>
    </source>
</reference>
<dbReference type="SUPFAM" id="SSF54427">
    <property type="entry name" value="NTF2-like"/>
    <property type="match status" value="1"/>
</dbReference>
<organism evidence="2 3">
    <name type="scientific">Colletotrichum karsti</name>
    <dbReference type="NCBI Taxonomy" id="1095194"/>
    <lineage>
        <taxon>Eukaryota</taxon>
        <taxon>Fungi</taxon>
        <taxon>Dikarya</taxon>
        <taxon>Ascomycota</taxon>
        <taxon>Pezizomycotina</taxon>
        <taxon>Sordariomycetes</taxon>
        <taxon>Hypocreomycetidae</taxon>
        <taxon>Glomerellales</taxon>
        <taxon>Glomerellaceae</taxon>
        <taxon>Colletotrichum</taxon>
        <taxon>Colletotrichum boninense species complex</taxon>
    </lineage>
</organism>
<dbReference type="Gene3D" id="3.10.450.50">
    <property type="match status" value="1"/>
</dbReference>
<gene>
    <name evidence="2" type="ORF">CkaCkLH20_10584</name>
</gene>
<dbReference type="Pfam" id="PF13577">
    <property type="entry name" value="SnoaL_4"/>
    <property type="match status" value="1"/>
</dbReference>
<sequence>MASFKISNGGSDQEPIIDAILRLYLGIDTNNLDLFTSGFTEDAEIDLSNVSMGGQPMTKLQGLREDIVPKVLNFLGPFGTSHSVTNFRVDKQSPDLAVVTYIIVAQHWRPDDASKPVLPIHYTMSNRYTSTVVRVDGDLWKVKKTVAESLWALGDAAVLGRLDLLAN</sequence>
<accession>A0A9P6LGY8</accession>
<dbReference type="GeneID" id="62166372"/>
<comment type="caution">
    <text evidence="2">The sequence shown here is derived from an EMBL/GenBank/DDBJ whole genome shotgun (WGS) entry which is preliminary data.</text>
</comment>
<evidence type="ECO:0000259" key="1">
    <source>
        <dbReference type="Pfam" id="PF13577"/>
    </source>
</evidence>
<dbReference type="OrthoDB" id="2148716at2759"/>
<dbReference type="RefSeq" id="XP_038741413.1">
    <property type="nucleotide sequence ID" value="XM_038893298.1"/>
</dbReference>
<proteinExistence type="predicted"/>
<dbReference type="EMBL" id="JAATWM020000041">
    <property type="protein sequence ID" value="KAF9871952.1"/>
    <property type="molecule type" value="Genomic_DNA"/>
</dbReference>
<dbReference type="InterPro" id="IPR032710">
    <property type="entry name" value="NTF2-like_dom_sf"/>
</dbReference>
<reference evidence="2" key="2">
    <citation type="submission" date="2020-11" db="EMBL/GenBank/DDBJ databases">
        <title>Whole genome sequencing of Colletotrichum sp.</title>
        <authorList>
            <person name="Li H."/>
        </authorList>
    </citation>
    <scope>NUCLEOTIDE SEQUENCE</scope>
    <source>
        <strain evidence="2">CkLH20</strain>
    </source>
</reference>
<evidence type="ECO:0000313" key="2">
    <source>
        <dbReference type="EMBL" id="KAF9871952.1"/>
    </source>
</evidence>
<keyword evidence="3" id="KW-1185">Reference proteome</keyword>
<name>A0A9P6LGY8_9PEZI</name>
<dbReference type="InterPro" id="IPR037401">
    <property type="entry name" value="SnoaL-like"/>
</dbReference>
<dbReference type="AlphaFoldDB" id="A0A9P6LGY8"/>